<feature type="transmembrane region" description="Helical" evidence="5">
    <location>
        <begin position="305"/>
        <end position="328"/>
    </location>
</feature>
<dbReference type="CDD" id="cd00400">
    <property type="entry name" value="Voltage_gated_ClC"/>
    <property type="match status" value="1"/>
</dbReference>
<feature type="transmembrane region" description="Helical" evidence="5">
    <location>
        <begin position="373"/>
        <end position="400"/>
    </location>
</feature>
<dbReference type="SUPFAM" id="SSF81340">
    <property type="entry name" value="Clc chloride channel"/>
    <property type="match status" value="1"/>
</dbReference>
<name>A0A1H6K3K3_9ACTN</name>
<feature type="transmembrane region" description="Helical" evidence="5">
    <location>
        <begin position="145"/>
        <end position="164"/>
    </location>
</feature>
<keyword evidence="4 5" id="KW-0472">Membrane</keyword>
<keyword evidence="2 5" id="KW-0812">Transmembrane</keyword>
<evidence type="ECO:0000256" key="4">
    <source>
        <dbReference type="ARBA" id="ARBA00023136"/>
    </source>
</evidence>
<evidence type="ECO:0000256" key="1">
    <source>
        <dbReference type="ARBA" id="ARBA00004141"/>
    </source>
</evidence>
<evidence type="ECO:0000313" key="6">
    <source>
        <dbReference type="EMBL" id="SEH69702.1"/>
    </source>
</evidence>
<feature type="transmembrane region" description="Helical" evidence="5">
    <location>
        <begin position="41"/>
        <end position="63"/>
    </location>
</feature>
<accession>A0A1H6K3K3</accession>
<keyword evidence="3 5" id="KW-1133">Transmembrane helix</keyword>
<dbReference type="Pfam" id="PF00654">
    <property type="entry name" value="Voltage_CLC"/>
    <property type="match status" value="1"/>
</dbReference>
<evidence type="ECO:0000256" key="5">
    <source>
        <dbReference type="SAM" id="Phobius"/>
    </source>
</evidence>
<evidence type="ECO:0000256" key="3">
    <source>
        <dbReference type="ARBA" id="ARBA00022989"/>
    </source>
</evidence>
<proteinExistence type="predicted"/>
<dbReference type="InterPro" id="IPR014743">
    <property type="entry name" value="Cl-channel_core"/>
</dbReference>
<dbReference type="PANTHER" id="PTHR43427">
    <property type="entry name" value="CHLORIDE CHANNEL PROTEIN CLC-E"/>
    <property type="match status" value="1"/>
</dbReference>
<dbReference type="InterPro" id="IPR001807">
    <property type="entry name" value="ClC"/>
</dbReference>
<feature type="transmembrane region" description="Helical" evidence="5">
    <location>
        <begin position="340"/>
        <end position="367"/>
    </location>
</feature>
<feature type="transmembrane region" description="Helical" evidence="5">
    <location>
        <begin position="225"/>
        <end position="244"/>
    </location>
</feature>
<dbReference type="Gene3D" id="1.10.3080.10">
    <property type="entry name" value="Clc chloride channel"/>
    <property type="match status" value="1"/>
</dbReference>
<evidence type="ECO:0000256" key="2">
    <source>
        <dbReference type="ARBA" id="ARBA00022692"/>
    </source>
</evidence>
<gene>
    <name evidence="6" type="ORF">SAMN05216447_11414</name>
</gene>
<comment type="caution">
    <text evidence="6">The sequence shown here is derived from an EMBL/GenBank/DDBJ whole genome shotgun (WGS) entry which is preliminary data.</text>
</comment>
<protein>
    <submittedName>
        <fullName evidence="6">H+/Cl-antiporter ClcA</fullName>
    </submittedName>
</protein>
<feature type="transmembrane region" description="Helical" evidence="5">
    <location>
        <begin position="89"/>
        <end position="108"/>
    </location>
</feature>
<dbReference type="PANTHER" id="PTHR43427:SF12">
    <property type="entry name" value="CHLORIDE TRANSPORTER"/>
    <property type="match status" value="1"/>
</dbReference>
<dbReference type="EMBL" id="FNWT01000014">
    <property type="protein sequence ID" value="SEH69702.1"/>
    <property type="molecule type" value="Genomic_DNA"/>
</dbReference>
<reference evidence="6 7" key="1">
    <citation type="submission" date="2016-10" db="EMBL/GenBank/DDBJ databases">
        <authorList>
            <person name="Varghese N."/>
            <person name="Submissions S."/>
        </authorList>
    </citation>
    <scope>NUCLEOTIDE SEQUENCE [LARGE SCALE GENOMIC DNA]</scope>
    <source>
        <strain evidence="6 7">WCP15</strain>
    </source>
</reference>
<feature type="transmembrane region" description="Helical" evidence="5">
    <location>
        <begin position="185"/>
        <end position="205"/>
    </location>
</feature>
<sequence length="424" mass="43930">MAFALLSLALGLLVGSAVFLVMNLSEWLTRLIWESLGSRLSIPLFPLITCTLGGAVIGVWTYVSNDRVKSLEEVLGEFKRTGSYKTQGAIRPVVTFLLPLAFGGSIGFEAGLTGLITAGCCWVRDRIKRAGLSVARLHVDEVADASIAACVSAIFATPLAGIVAGVEDASKPNASDYTMRRGAKVALYTAAAFGAFGGILLFTRIFGSSSGLPRFDSIAVGDIRLLWVIPCIVAAYAMTLLHHASRRFFASAARRLGTGAVGTVAAPVAAGALMGTVATFLPYVLFPGEAQTAELMREWSGCPAIVLLATGFAKAAITPMCLSMGWMGGDFFPSIFSGVAAGYGLAALTGADPMLMVTVTTTAFLAGVTRKPLLTLAILILCFPANGLIWMGVAAVIGAAMPLPSFSSLDGAADAPSIASDEGV</sequence>
<comment type="subcellular location">
    <subcellularLocation>
        <location evidence="1">Membrane</location>
        <topology evidence="1">Multi-pass membrane protein</topology>
    </subcellularLocation>
</comment>
<evidence type="ECO:0000313" key="7">
    <source>
        <dbReference type="Proteomes" id="UP000199135"/>
    </source>
</evidence>
<dbReference type="Proteomes" id="UP000199135">
    <property type="component" value="Unassembled WGS sequence"/>
</dbReference>
<keyword evidence="7" id="KW-1185">Reference proteome</keyword>
<dbReference type="RefSeq" id="WP_159444006.1">
    <property type="nucleotide sequence ID" value="NZ_FNWT01000014.1"/>
</dbReference>
<dbReference type="InterPro" id="IPR050368">
    <property type="entry name" value="ClC-type_chloride_channel"/>
</dbReference>
<organism evidence="6 7">
    <name type="scientific">Parafannyhessea umbonata</name>
    <dbReference type="NCBI Taxonomy" id="604330"/>
    <lineage>
        <taxon>Bacteria</taxon>
        <taxon>Bacillati</taxon>
        <taxon>Actinomycetota</taxon>
        <taxon>Coriobacteriia</taxon>
        <taxon>Coriobacteriales</taxon>
        <taxon>Atopobiaceae</taxon>
        <taxon>Parafannyhessea</taxon>
    </lineage>
</organism>